<sequence length="39" mass="4725">MEKSKMDIFECPFFKYGEILMKNRVFLVILQHKALLEFS</sequence>
<dbReference type="AlphaFoldDB" id="A0A6C0DEA7"/>
<name>A0A6C0DEA7_9ZZZZ</name>
<dbReference type="EMBL" id="MN739604">
    <property type="protein sequence ID" value="QHT15268.1"/>
    <property type="molecule type" value="Genomic_DNA"/>
</dbReference>
<reference evidence="1" key="1">
    <citation type="journal article" date="2020" name="Nature">
        <title>Giant virus diversity and host interactions through global metagenomics.</title>
        <authorList>
            <person name="Schulz F."/>
            <person name="Roux S."/>
            <person name="Paez-Espino D."/>
            <person name="Jungbluth S."/>
            <person name="Walsh D.A."/>
            <person name="Denef V.J."/>
            <person name="McMahon K.D."/>
            <person name="Konstantinidis K.T."/>
            <person name="Eloe-Fadrosh E.A."/>
            <person name="Kyrpides N.C."/>
            <person name="Woyke T."/>
        </authorList>
    </citation>
    <scope>NUCLEOTIDE SEQUENCE</scope>
    <source>
        <strain evidence="1">GVMAG-M-3300023174-144</strain>
    </source>
</reference>
<accession>A0A6C0DEA7</accession>
<protein>
    <submittedName>
        <fullName evidence="1">Uncharacterized protein</fullName>
    </submittedName>
</protein>
<organism evidence="1">
    <name type="scientific">viral metagenome</name>
    <dbReference type="NCBI Taxonomy" id="1070528"/>
    <lineage>
        <taxon>unclassified sequences</taxon>
        <taxon>metagenomes</taxon>
        <taxon>organismal metagenomes</taxon>
    </lineage>
</organism>
<proteinExistence type="predicted"/>
<evidence type="ECO:0000313" key="1">
    <source>
        <dbReference type="EMBL" id="QHT15268.1"/>
    </source>
</evidence>